<comment type="catalytic activity">
    <reaction evidence="4">
        <text>an aldehyde + NAD(+) + H2O = a carboxylate + NADH + 2 H(+)</text>
        <dbReference type="Rhea" id="RHEA:16185"/>
        <dbReference type="ChEBI" id="CHEBI:15377"/>
        <dbReference type="ChEBI" id="CHEBI:15378"/>
        <dbReference type="ChEBI" id="CHEBI:17478"/>
        <dbReference type="ChEBI" id="CHEBI:29067"/>
        <dbReference type="ChEBI" id="CHEBI:57540"/>
        <dbReference type="ChEBI" id="CHEBI:57945"/>
        <dbReference type="EC" id="1.2.1.3"/>
    </reaction>
</comment>
<dbReference type="InterPro" id="IPR016163">
    <property type="entry name" value="Ald_DH_C"/>
</dbReference>
<dbReference type="FunFam" id="3.40.605.10:FF:000007">
    <property type="entry name" value="NAD/NADP-dependent betaine aldehyde dehydrogenase"/>
    <property type="match status" value="1"/>
</dbReference>
<dbReference type="GO" id="GO:0004029">
    <property type="term" value="F:aldehyde dehydrogenase (NAD+) activity"/>
    <property type="evidence" value="ECO:0007669"/>
    <property type="project" value="UniProtKB-EC"/>
</dbReference>
<evidence type="ECO:0000256" key="2">
    <source>
        <dbReference type="ARBA" id="ARBA00023002"/>
    </source>
</evidence>
<dbReference type="EC" id="1.2.1.3" evidence="3"/>
<sequence>MHHHSQIYLDGAWRPSRGTDVIEVVNPTTEQVMCAVPQGTSADVDAAVDAARRAFPGWWDTPTARRAEYLGRVADRLEQRAAELAVLTARDVGAPLAFARAAHVALPVLSFRQAADVASAYAYERQEGGSLIVREPYGVVGAITPWNYPLHQIAAKVAYALAAGNTVVLKPSEVAPLGAWALAEIFDKAGLPPGVFNMVSGTGAVVGEALAAHKGVDLVSFTGSTAVGKRVSRLAAETVKRVTLELGGKSPAVLLPDADPVEAVPRVVVNAFLNSGQTCSALTRLVVPRSRLGEVERAARQAAEAMTAGDPLAEGTRLGPLVSATQRDRVRAHITRALDEGARLVTGGALPPDGLPRGYFVRPTVLSEVTPRMAVHRDEVFGPVLAIEPYDSVAEAVRLANDSDYGLAAAVWSPDRDRALAVARLLRAGQVGVNSADLNPRAPFGGYKQSGNGREHGVLGLEEFLEIKSVQV</sequence>
<dbReference type="Proteomes" id="UP000326553">
    <property type="component" value="Chromosome"/>
</dbReference>
<dbReference type="InterPro" id="IPR029510">
    <property type="entry name" value="Ald_DH_CS_GLU"/>
</dbReference>
<evidence type="ECO:0000256" key="4">
    <source>
        <dbReference type="ARBA" id="ARBA00049194"/>
    </source>
</evidence>
<evidence type="ECO:0000256" key="3">
    <source>
        <dbReference type="ARBA" id="ARBA00024226"/>
    </source>
</evidence>
<dbReference type="PROSITE" id="PS00070">
    <property type="entry name" value="ALDEHYDE_DEHYDR_CYS"/>
    <property type="match status" value="1"/>
</dbReference>
<proteinExistence type="inferred from homology"/>
<evidence type="ECO:0000313" key="9">
    <source>
        <dbReference type="Proteomes" id="UP000326553"/>
    </source>
</evidence>
<comment type="similarity">
    <text evidence="1 6">Belongs to the aldehyde dehydrogenase family.</text>
</comment>
<keyword evidence="2 6" id="KW-0560">Oxidoreductase</keyword>
<dbReference type="OrthoDB" id="6882680at2"/>
<evidence type="ECO:0000259" key="7">
    <source>
        <dbReference type="Pfam" id="PF00171"/>
    </source>
</evidence>
<dbReference type="PANTHER" id="PTHR42804">
    <property type="entry name" value="ALDEHYDE DEHYDROGENASE"/>
    <property type="match status" value="1"/>
</dbReference>
<dbReference type="Gene3D" id="3.40.605.10">
    <property type="entry name" value="Aldehyde Dehydrogenase, Chain A, domain 1"/>
    <property type="match status" value="1"/>
</dbReference>
<dbReference type="Pfam" id="PF00171">
    <property type="entry name" value="Aldedh"/>
    <property type="match status" value="1"/>
</dbReference>
<keyword evidence="9" id="KW-1185">Reference proteome</keyword>
<dbReference type="AlphaFoldDB" id="A0A5J6HTY2"/>
<feature type="active site" evidence="5">
    <location>
        <position position="245"/>
    </location>
</feature>
<evidence type="ECO:0000256" key="6">
    <source>
        <dbReference type="RuleBase" id="RU003345"/>
    </source>
</evidence>
<reference evidence="8 9" key="1">
    <citation type="submission" date="2017-09" db="EMBL/GenBank/DDBJ databases">
        <authorList>
            <person name="Lee N."/>
            <person name="Cho B.-K."/>
        </authorList>
    </citation>
    <scope>NUCLEOTIDE SEQUENCE [LARGE SCALE GENOMIC DNA]</scope>
    <source>
        <strain evidence="8 9">ATCC 12461</strain>
    </source>
</reference>
<protein>
    <recommendedName>
        <fullName evidence="3">aldehyde dehydrogenase (NAD(+))</fullName>
        <ecNumber evidence="3">1.2.1.3</ecNumber>
    </recommendedName>
</protein>
<dbReference type="PANTHER" id="PTHR42804:SF1">
    <property type="entry name" value="ALDEHYDE DEHYDROGENASE-RELATED"/>
    <property type="match status" value="1"/>
</dbReference>
<dbReference type="Gene3D" id="3.40.309.10">
    <property type="entry name" value="Aldehyde Dehydrogenase, Chain A, domain 2"/>
    <property type="match status" value="1"/>
</dbReference>
<evidence type="ECO:0000313" key="8">
    <source>
        <dbReference type="EMBL" id="QEV21761.1"/>
    </source>
</evidence>
<dbReference type="InterPro" id="IPR015590">
    <property type="entry name" value="Aldehyde_DH_dom"/>
</dbReference>
<accession>A0A5J6HTY2</accession>
<organism evidence="8 9">
    <name type="scientific">Streptomyces alboniger</name>
    <dbReference type="NCBI Taxonomy" id="132473"/>
    <lineage>
        <taxon>Bacteria</taxon>
        <taxon>Bacillati</taxon>
        <taxon>Actinomycetota</taxon>
        <taxon>Actinomycetes</taxon>
        <taxon>Kitasatosporales</taxon>
        <taxon>Streptomycetaceae</taxon>
        <taxon>Streptomyces</taxon>
        <taxon>Streptomyces aurantiacus group</taxon>
    </lineage>
</organism>
<evidence type="ECO:0000256" key="5">
    <source>
        <dbReference type="PROSITE-ProRule" id="PRU10007"/>
    </source>
</evidence>
<gene>
    <name evidence="8" type="ORF">CP975_33365</name>
</gene>
<dbReference type="CDD" id="cd07138">
    <property type="entry name" value="ALDH_CddD_SSP0762"/>
    <property type="match status" value="1"/>
</dbReference>
<dbReference type="SUPFAM" id="SSF53720">
    <property type="entry name" value="ALDH-like"/>
    <property type="match status" value="1"/>
</dbReference>
<dbReference type="PROSITE" id="PS00687">
    <property type="entry name" value="ALDEHYDE_DEHYDR_GLU"/>
    <property type="match status" value="1"/>
</dbReference>
<dbReference type="InterPro" id="IPR016160">
    <property type="entry name" value="Ald_DH_CS_CYS"/>
</dbReference>
<name>A0A5J6HTY2_STRAD</name>
<feature type="domain" description="Aldehyde dehydrogenase" evidence="7">
    <location>
        <begin position="13"/>
        <end position="470"/>
    </location>
</feature>
<dbReference type="RefSeq" id="WP_055530987.1">
    <property type="nucleotide sequence ID" value="NZ_CP023695.1"/>
</dbReference>
<dbReference type="KEGG" id="salw:CP975_33365"/>
<dbReference type="InterPro" id="IPR016162">
    <property type="entry name" value="Ald_DH_N"/>
</dbReference>
<dbReference type="InterPro" id="IPR016161">
    <property type="entry name" value="Ald_DH/histidinol_DH"/>
</dbReference>
<evidence type="ECO:0000256" key="1">
    <source>
        <dbReference type="ARBA" id="ARBA00009986"/>
    </source>
</evidence>
<dbReference type="EMBL" id="CP023695">
    <property type="protein sequence ID" value="QEV21761.1"/>
    <property type="molecule type" value="Genomic_DNA"/>
</dbReference>